<dbReference type="Proteomes" id="UP000830542">
    <property type="component" value="Chromosome"/>
</dbReference>
<dbReference type="SUPFAM" id="SSF53756">
    <property type="entry name" value="UDP-Glycosyltransferase/glycogen phosphorylase"/>
    <property type="match status" value="1"/>
</dbReference>
<dbReference type="KEGG" id="hdo:MUK72_10555"/>
<name>A0AAX3AKX6_HALDO</name>
<dbReference type="PANTHER" id="PTHR12526">
    <property type="entry name" value="GLYCOSYLTRANSFERASE"/>
    <property type="match status" value="1"/>
</dbReference>
<keyword evidence="3" id="KW-1185">Reference proteome</keyword>
<evidence type="ECO:0000313" key="1">
    <source>
        <dbReference type="EMBL" id="GAA0450244.1"/>
    </source>
</evidence>
<sequence length="231" mass="25564">MRAAENVAFRLADHTLYVYDEERRRVSRYARETTKTDLGVSYERFANPDPGIVAAARDQFREAGVDADERLAIYVGGLEPIYHVEELLAAMEHLDDWTLVVLGTGSLVSAVERVAGERENVVFLGTVGHESIPGYLHAADVGVSLVDDPHTLKVLEYAAAGLSVVQARGRAEARFGEYAEFCEPRPPDIAAAIEHAGERGNDEAFREYASCFDYERVADTYRAVLADVLRE</sequence>
<keyword evidence="2" id="KW-0808">Transferase</keyword>
<gene>
    <name evidence="1" type="ORF">GCM10008985_02230</name>
    <name evidence="2" type="ORF">MUK72_10555</name>
</gene>
<dbReference type="GO" id="GO:0016757">
    <property type="term" value="F:glycosyltransferase activity"/>
    <property type="evidence" value="ECO:0007669"/>
    <property type="project" value="UniProtKB-KW"/>
</dbReference>
<reference evidence="1" key="1">
    <citation type="journal article" date="2014" name="Int. J. Syst. Evol. Microbiol.">
        <title>Complete genome sequence of Corynebacterium casei LMG S-19264T (=DSM 44701T), isolated from a smear-ripened cheese.</title>
        <authorList>
            <consortium name="US DOE Joint Genome Institute (JGI-PGF)"/>
            <person name="Walter F."/>
            <person name="Albersmeier A."/>
            <person name="Kalinowski J."/>
            <person name="Ruckert C."/>
        </authorList>
    </citation>
    <scope>NUCLEOTIDE SEQUENCE</scope>
    <source>
        <strain evidence="1">JCM 12289</strain>
    </source>
</reference>
<keyword evidence="2" id="KW-0328">Glycosyltransferase</keyword>
<dbReference type="GeneID" id="71762293"/>
<dbReference type="EMBL" id="CP095005">
    <property type="protein sequence ID" value="UOO94405.1"/>
    <property type="molecule type" value="Genomic_DNA"/>
</dbReference>
<dbReference type="Pfam" id="PF13692">
    <property type="entry name" value="Glyco_trans_1_4"/>
    <property type="match status" value="1"/>
</dbReference>
<accession>A0AAX3AKX6</accession>
<dbReference type="Proteomes" id="UP001500962">
    <property type="component" value="Unassembled WGS sequence"/>
</dbReference>
<reference evidence="2" key="2">
    <citation type="submission" date="2022-04" db="EMBL/GenBank/DDBJ databases">
        <title>Sequencing and genomic assembly of Halococcus dombrowskii.</title>
        <authorList>
            <person name="Lim S.W."/>
            <person name="MacLea K.S."/>
        </authorList>
    </citation>
    <scope>NUCLEOTIDE SEQUENCE</scope>
    <source>
        <strain evidence="2">H4</strain>
    </source>
</reference>
<dbReference type="EC" id="2.4.-.-" evidence="2"/>
<reference evidence="1" key="3">
    <citation type="submission" date="2023-12" db="EMBL/GenBank/DDBJ databases">
        <authorList>
            <person name="Sun Q."/>
            <person name="Inoue M."/>
        </authorList>
    </citation>
    <scope>NUCLEOTIDE SEQUENCE</scope>
    <source>
        <strain evidence="1">JCM 12289</strain>
    </source>
</reference>
<proteinExistence type="predicted"/>
<evidence type="ECO:0000313" key="3">
    <source>
        <dbReference type="Proteomes" id="UP000830542"/>
    </source>
</evidence>
<dbReference type="RefSeq" id="WP_244700122.1">
    <property type="nucleotide sequence ID" value="NZ_BAAADN010000002.1"/>
</dbReference>
<dbReference type="AlphaFoldDB" id="A0AAX3AKX6"/>
<protein>
    <submittedName>
        <fullName evidence="2">Glycosyltransferase</fullName>
        <ecNumber evidence="2">2.4.-.-</ecNumber>
    </submittedName>
</protein>
<dbReference type="Gene3D" id="3.40.50.2000">
    <property type="entry name" value="Glycogen Phosphorylase B"/>
    <property type="match status" value="1"/>
</dbReference>
<dbReference type="PANTHER" id="PTHR12526:SF638">
    <property type="entry name" value="SPORE COAT PROTEIN SA"/>
    <property type="match status" value="1"/>
</dbReference>
<organism evidence="2 3">
    <name type="scientific">Halococcus dombrowskii</name>
    <dbReference type="NCBI Taxonomy" id="179637"/>
    <lineage>
        <taxon>Archaea</taxon>
        <taxon>Methanobacteriati</taxon>
        <taxon>Methanobacteriota</taxon>
        <taxon>Stenosarchaea group</taxon>
        <taxon>Halobacteria</taxon>
        <taxon>Halobacteriales</taxon>
        <taxon>Halococcaceae</taxon>
        <taxon>Halococcus</taxon>
    </lineage>
</organism>
<evidence type="ECO:0000313" key="2">
    <source>
        <dbReference type="EMBL" id="UOO94405.1"/>
    </source>
</evidence>
<dbReference type="EMBL" id="BAAADN010000002">
    <property type="protein sequence ID" value="GAA0450244.1"/>
    <property type="molecule type" value="Genomic_DNA"/>
</dbReference>